<name>T1JH07_STRMM</name>
<evidence type="ECO:0000256" key="4">
    <source>
        <dbReference type="ARBA" id="ARBA00022777"/>
    </source>
</evidence>
<dbReference type="EnsemblMetazoa" id="SMAR013135-RA">
    <property type="protein sequence ID" value="SMAR013135-PA"/>
    <property type="gene ID" value="SMAR013135"/>
</dbReference>
<keyword evidence="1" id="KW-0723">Serine/threonine-protein kinase</keyword>
<keyword evidence="3" id="KW-0547">Nucleotide-binding</keyword>
<dbReference type="GO" id="GO:0043065">
    <property type="term" value="P:positive regulation of apoptotic process"/>
    <property type="evidence" value="ECO:0007669"/>
    <property type="project" value="TreeGrafter"/>
</dbReference>
<dbReference type="PANTHER" id="PTHR24342:SF20">
    <property type="entry name" value="MYOSIN LIGHT CHAIN KINASE, SMOOTH MUSCLE"/>
    <property type="match status" value="1"/>
</dbReference>
<keyword evidence="2" id="KW-0808">Transferase</keyword>
<dbReference type="GO" id="GO:0005634">
    <property type="term" value="C:nucleus"/>
    <property type="evidence" value="ECO:0007669"/>
    <property type="project" value="TreeGrafter"/>
</dbReference>
<reference evidence="8" key="1">
    <citation type="submission" date="2011-05" db="EMBL/GenBank/DDBJ databases">
        <authorList>
            <person name="Richards S.R."/>
            <person name="Qu J."/>
            <person name="Jiang H."/>
            <person name="Jhangiani S.N."/>
            <person name="Agravi P."/>
            <person name="Goodspeed R."/>
            <person name="Gross S."/>
            <person name="Mandapat C."/>
            <person name="Jackson L."/>
            <person name="Mathew T."/>
            <person name="Pu L."/>
            <person name="Thornton R."/>
            <person name="Saada N."/>
            <person name="Wilczek-Boney K.B."/>
            <person name="Lee S."/>
            <person name="Kovar C."/>
            <person name="Wu Y."/>
            <person name="Scherer S.E."/>
            <person name="Worley K.C."/>
            <person name="Muzny D.M."/>
            <person name="Gibbs R."/>
        </authorList>
    </citation>
    <scope>NUCLEOTIDE SEQUENCE</scope>
    <source>
        <strain evidence="8">Brora</strain>
    </source>
</reference>
<dbReference type="Gene3D" id="3.30.200.20">
    <property type="entry name" value="Phosphorylase Kinase, domain 1"/>
    <property type="match status" value="1"/>
</dbReference>
<evidence type="ECO:0000313" key="7">
    <source>
        <dbReference type="EnsemblMetazoa" id="SMAR013135-PA"/>
    </source>
</evidence>
<dbReference type="GO" id="GO:0035556">
    <property type="term" value="P:intracellular signal transduction"/>
    <property type="evidence" value="ECO:0007669"/>
    <property type="project" value="TreeGrafter"/>
</dbReference>
<evidence type="ECO:0000256" key="5">
    <source>
        <dbReference type="ARBA" id="ARBA00022840"/>
    </source>
</evidence>
<dbReference type="GO" id="GO:0005524">
    <property type="term" value="F:ATP binding"/>
    <property type="evidence" value="ECO:0007669"/>
    <property type="project" value="UniProtKB-KW"/>
</dbReference>
<reference evidence="7" key="2">
    <citation type="submission" date="2015-02" db="UniProtKB">
        <authorList>
            <consortium name="EnsemblMetazoa"/>
        </authorList>
    </citation>
    <scope>IDENTIFICATION</scope>
</reference>
<dbReference type="Pfam" id="PF00069">
    <property type="entry name" value="Pkinase"/>
    <property type="match status" value="1"/>
</dbReference>
<dbReference type="PROSITE" id="PS50011">
    <property type="entry name" value="PROTEIN_KINASE_DOM"/>
    <property type="match status" value="1"/>
</dbReference>
<keyword evidence="5" id="KW-0067">ATP-binding</keyword>
<dbReference type="PROSITE" id="PS00108">
    <property type="entry name" value="PROTEIN_KINASE_ST"/>
    <property type="match status" value="1"/>
</dbReference>
<protein>
    <recommendedName>
        <fullName evidence="6">Protein kinase domain-containing protein</fullName>
    </recommendedName>
</protein>
<feature type="domain" description="Protein kinase" evidence="6">
    <location>
        <begin position="1"/>
        <end position="248"/>
    </location>
</feature>
<organism evidence="7 8">
    <name type="scientific">Strigamia maritima</name>
    <name type="common">European centipede</name>
    <name type="synonym">Geophilus maritimus</name>
    <dbReference type="NCBI Taxonomy" id="126957"/>
    <lineage>
        <taxon>Eukaryota</taxon>
        <taxon>Metazoa</taxon>
        <taxon>Ecdysozoa</taxon>
        <taxon>Arthropoda</taxon>
        <taxon>Myriapoda</taxon>
        <taxon>Chilopoda</taxon>
        <taxon>Pleurostigmophora</taxon>
        <taxon>Geophilomorpha</taxon>
        <taxon>Linotaeniidae</taxon>
        <taxon>Strigamia</taxon>
    </lineage>
</organism>
<dbReference type="HOGENOM" id="CLU_000288_63_0_1"/>
<evidence type="ECO:0000256" key="2">
    <source>
        <dbReference type="ARBA" id="ARBA00022679"/>
    </source>
</evidence>
<proteinExistence type="predicted"/>
<dbReference type="AlphaFoldDB" id="T1JH07"/>
<dbReference type="EMBL" id="JH432215">
    <property type="status" value="NOT_ANNOTATED_CDS"/>
    <property type="molecule type" value="Genomic_DNA"/>
</dbReference>
<dbReference type="PANTHER" id="PTHR24342">
    <property type="entry name" value="SERINE/THREONINE-PROTEIN KINASE 17"/>
    <property type="match status" value="1"/>
</dbReference>
<accession>T1JH07</accession>
<dbReference type="InterPro" id="IPR011009">
    <property type="entry name" value="Kinase-like_dom_sf"/>
</dbReference>
<sequence>GAFTVVHRCYEKKSRQQYAARFIRIGRDLGTKEMVFRELEIMHVCQHERLVTFYEAYDLGSYVVMILEYIPNGELADKIVREDPRMTEEDCRQVARQICEGIGFLHRNSIVHLDLKPENVLCMSSESNDVKLIDFGLARRLDPFAGIRILFATPEFCAPEVVNYETVGFPTDMWSIGVITFVMLSGTSPFLGEDDDETLTNVSDASWDFQEDCWENISFEAKDLITRLLVKAKDGRLTIEDALRHPWIQV</sequence>
<dbReference type="SUPFAM" id="SSF56112">
    <property type="entry name" value="Protein kinase-like (PK-like)"/>
    <property type="match status" value="1"/>
</dbReference>
<keyword evidence="4" id="KW-0418">Kinase</keyword>
<dbReference type="GO" id="GO:0004674">
    <property type="term" value="F:protein serine/threonine kinase activity"/>
    <property type="evidence" value="ECO:0007669"/>
    <property type="project" value="UniProtKB-KW"/>
</dbReference>
<dbReference type="PhylomeDB" id="T1JH07"/>
<dbReference type="STRING" id="126957.T1JH07"/>
<evidence type="ECO:0000256" key="3">
    <source>
        <dbReference type="ARBA" id="ARBA00022741"/>
    </source>
</evidence>
<evidence type="ECO:0000313" key="8">
    <source>
        <dbReference type="Proteomes" id="UP000014500"/>
    </source>
</evidence>
<dbReference type="SMART" id="SM00220">
    <property type="entry name" value="S_TKc"/>
    <property type="match status" value="1"/>
</dbReference>
<dbReference type="InterPro" id="IPR000719">
    <property type="entry name" value="Prot_kinase_dom"/>
</dbReference>
<keyword evidence="8" id="KW-1185">Reference proteome</keyword>
<dbReference type="InterPro" id="IPR008271">
    <property type="entry name" value="Ser/Thr_kinase_AS"/>
</dbReference>
<evidence type="ECO:0000256" key="1">
    <source>
        <dbReference type="ARBA" id="ARBA00022527"/>
    </source>
</evidence>
<dbReference type="Gene3D" id="1.10.510.10">
    <property type="entry name" value="Transferase(Phosphotransferase) domain 1"/>
    <property type="match status" value="1"/>
</dbReference>
<evidence type="ECO:0000259" key="6">
    <source>
        <dbReference type="PROSITE" id="PS50011"/>
    </source>
</evidence>
<dbReference type="eggNOG" id="KOG0613">
    <property type="taxonomic scope" value="Eukaryota"/>
</dbReference>
<dbReference type="OMA" id="WVRSINA"/>
<dbReference type="Proteomes" id="UP000014500">
    <property type="component" value="Unassembled WGS sequence"/>
</dbReference>